<feature type="region of interest" description="Disordered" evidence="2">
    <location>
        <begin position="60"/>
        <end position="99"/>
    </location>
</feature>
<accession>A0A0K9NX49</accession>
<dbReference type="EMBL" id="LFYR01001508">
    <property type="protein sequence ID" value="KMZ61248.1"/>
    <property type="molecule type" value="Genomic_DNA"/>
</dbReference>
<keyword evidence="1" id="KW-0479">Metal-binding</keyword>
<reference evidence="5" key="1">
    <citation type="journal article" date="2016" name="Nature">
        <title>The genome of the seagrass Zostera marina reveals angiosperm adaptation to the sea.</title>
        <authorList>
            <person name="Olsen J.L."/>
            <person name="Rouze P."/>
            <person name="Verhelst B."/>
            <person name="Lin Y.-C."/>
            <person name="Bayer T."/>
            <person name="Collen J."/>
            <person name="Dattolo E."/>
            <person name="De Paoli E."/>
            <person name="Dittami S."/>
            <person name="Maumus F."/>
            <person name="Michel G."/>
            <person name="Kersting A."/>
            <person name="Lauritano C."/>
            <person name="Lohaus R."/>
            <person name="Toepel M."/>
            <person name="Tonon T."/>
            <person name="Vanneste K."/>
            <person name="Amirebrahimi M."/>
            <person name="Brakel J."/>
            <person name="Bostroem C."/>
            <person name="Chovatia M."/>
            <person name="Grimwood J."/>
            <person name="Jenkins J.W."/>
            <person name="Jueterbock A."/>
            <person name="Mraz A."/>
            <person name="Stam W.T."/>
            <person name="Tice H."/>
            <person name="Bornberg-Bauer E."/>
            <person name="Green P.J."/>
            <person name="Pearson G.A."/>
            <person name="Procaccini G."/>
            <person name="Duarte C.M."/>
            <person name="Schmutz J."/>
            <person name="Reusch T.B.H."/>
            <person name="Van de Peer Y."/>
        </authorList>
    </citation>
    <scope>NUCLEOTIDE SEQUENCE [LARGE SCALE GENOMIC DNA]</scope>
    <source>
        <strain evidence="5">cv. Finnish</strain>
    </source>
</reference>
<dbReference type="STRING" id="29655.A0A0K9NX49"/>
<evidence type="ECO:0000313" key="5">
    <source>
        <dbReference type="Proteomes" id="UP000036987"/>
    </source>
</evidence>
<comment type="caution">
    <text evidence="4">The sequence shown here is derived from an EMBL/GenBank/DDBJ whole genome shotgun (WGS) entry which is preliminary data.</text>
</comment>
<gene>
    <name evidence="4" type="ORF">ZOSMA_53G00300</name>
</gene>
<proteinExistence type="predicted"/>
<dbReference type="Proteomes" id="UP000036987">
    <property type="component" value="Unassembled WGS sequence"/>
</dbReference>
<dbReference type="InterPro" id="IPR036163">
    <property type="entry name" value="HMA_dom_sf"/>
</dbReference>
<dbReference type="Gene3D" id="3.30.70.100">
    <property type="match status" value="1"/>
</dbReference>
<dbReference type="InterPro" id="IPR006121">
    <property type="entry name" value="HMA_dom"/>
</dbReference>
<protein>
    <recommendedName>
        <fullName evidence="3">HMA domain-containing protein</fullName>
    </recommendedName>
</protein>
<name>A0A0K9NX49_ZOSMR</name>
<dbReference type="PROSITE" id="PS01047">
    <property type="entry name" value="HMA_1"/>
    <property type="match status" value="1"/>
</dbReference>
<feature type="domain" description="HMA" evidence="3">
    <location>
        <begin position="110"/>
        <end position="184"/>
    </location>
</feature>
<evidence type="ECO:0000256" key="2">
    <source>
        <dbReference type="SAM" id="MobiDB-lite"/>
    </source>
</evidence>
<dbReference type="PROSITE" id="PS50846">
    <property type="entry name" value="HMA_2"/>
    <property type="match status" value="1"/>
</dbReference>
<dbReference type="SUPFAM" id="SSF55008">
    <property type="entry name" value="HMA, heavy metal-associated domain"/>
    <property type="match status" value="1"/>
</dbReference>
<dbReference type="OrthoDB" id="689350at2759"/>
<evidence type="ECO:0000256" key="1">
    <source>
        <dbReference type="ARBA" id="ARBA00022723"/>
    </source>
</evidence>
<keyword evidence="5" id="KW-1185">Reference proteome</keyword>
<dbReference type="FunFam" id="3.30.70.100:FF:000047">
    <property type="entry name" value="Copper-transporting ATPase PAA1, chloroplastic"/>
    <property type="match status" value="1"/>
</dbReference>
<dbReference type="InterPro" id="IPR017969">
    <property type="entry name" value="Heavy-metal-associated_CS"/>
</dbReference>
<dbReference type="GO" id="GO:0046872">
    <property type="term" value="F:metal ion binding"/>
    <property type="evidence" value="ECO:0007669"/>
    <property type="project" value="UniProtKB-KW"/>
</dbReference>
<feature type="compositionally biased region" description="Gly residues" evidence="2">
    <location>
        <begin position="66"/>
        <end position="88"/>
    </location>
</feature>
<evidence type="ECO:0000313" key="4">
    <source>
        <dbReference type="EMBL" id="KMZ61248.1"/>
    </source>
</evidence>
<evidence type="ECO:0000259" key="3">
    <source>
        <dbReference type="PROSITE" id="PS50846"/>
    </source>
</evidence>
<dbReference type="Pfam" id="PF00403">
    <property type="entry name" value="HMA"/>
    <property type="match status" value="1"/>
</dbReference>
<organism evidence="4 5">
    <name type="scientific">Zostera marina</name>
    <name type="common">Eelgrass</name>
    <dbReference type="NCBI Taxonomy" id="29655"/>
    <lineage>
        <taxon>Eukaryota</taxon>
        <taxon>Viridiplantae</taxon>
        <taxon>Streptophyta</taxon>
        <taxon>Embryophyta</taxon>
        <taxon>Tracheophyta</taxon>
        <taxon>Spermatophyta</taxon>
        <taxon>Magnoliopsida</taxon>
        <taxon>Liliopsida</taxon>
        <taxon>Zosteraceae</taxon>
        <taxon>Zostera</taxon>
    </lineage>
</organism>
<sequence>MGVAGVPVISLSLLTKTANPWGNRQLTNLRLQSNRTCSPTKHLIWSFSLRMKASSISKSAAMAEHGGSGGDGDGLGGGGSEGEGGSSGGETETNSTGVKFEDGVVGEKDDVIILSVGGMTCNGCVASVKRILESKAQVSSATVNLDTESAAVYAVPDAKLGENWRQELGEELATHLTTCGFKSNFSYASVNEA</sequence>
<dbReference type="AlphaFoldDB" id="A0A0K9NX49"/>
<dbReference type="CDD" id="cd00371">
    <property type="entry name" value="HMA"/>
    <property type="match status" value="1"/>
</dbReference>